<dbReference type="PANTHER" id="PTHR11785">
    <property type="entry name" value="AMINO ACID TRANSPORTER"/>
    <property type="match status" value="1"/>
</dbReference>
<dbReference type="RefSeq" id="WP_244885072.1">
    <property type="nucleotide sequence ID" value="NZ_BSRA01000004.1"/>
</dbReference>
<proteinExistence type="predicted"/>
<dbReference type="Pfam" id="PF13520">
    <property type="entry name" value="AA_permease_2"/>
    <property type="match status" value="1"/>
</dbReference>
<dbReference type="PIRSF" id="PIRSF006060">
    <property type="entry name" value="AA_transporter"/>
    <property type="match status" value="1"/>
</dbReference>
<keyword evidence="3 5" id="KW-1133">Transmembrane helix</keyword>
<dbReference type="GO" id="GO:0016020">
    <property type="term" value="C:membrane"/>
    <property type="evidence" value="ECO:0007669"/>
    <property type="project" value="UniProtKB-SubCell"/>
</dbReference>
<feature type="transmembrane region" description="Helical" evidence="5">
    <location>
        <begin position="93"/>
        <end position="125"/>
    </location>
</feature>
<dbReference type="InterPro" id="IPR050598">
    <property type="entry name" value="AminoAcid_Transporter"/>
</dbReference>
<evidence type="ECO:0000256" key="5">
    <source>
        <dbReference type="SAM" id="Phobius"/>
    </source>
</evidence>
<dbReference type="GO" id="GO:0015179">
    <property type="term" value="F:L-amino acid transmembrane transporter activity"/>
    <property type="evidence" value="ECO:0007669"/>
    <property type="project" value="TreeGrafter"/>
</dbReference>
<evidence type="ECO:0000256" key="3">
    <source>
        <dbReference type="ARBA" id="ARBA00022989"/>
    </source>
</evidence>
<feature type="transmembrane region" description="Helical" evidence="5">
    <location>
        <begin position="359"/>
        <end position="380"/>
    </location>
</feature>
<dbReference type="PANTHER" id="PTHR11785:SF512">
    <property type="entry name" value="SOBREMESA, ISOFORM B"/>
    <property type="match status" value="1"/>
</dbReference>
<protein>
    <submittedName>
        <fullName evidence="6">Amino acid transporter</fullName>
    </submittedName>
</protein>
<dbReference type="EMBL" id="FNOJ01000002">
    <property type="protein sequence ID" value="SDW10854.1"/>
    <property type="molecule type" value="Genomic_DNA"/>
</dbReference>
<evidence type="ECO:0000256" key="1">
    <source>
        <dbReference type="ARBA" id="ARBA00004141"/>
    </source>
</evidence>
<comment type="subcellular location">
    <subcellularLocation>
        <location evidence="1">Membrane</location>
        <topology evidence="1">Multi-pass membrane protein</topology>
    </subcellularLocation>
</comment>
<feature type="transmembrane region" description="Helical" evidence="5">
    <location>
        <begin position="131"/>
        <end position="149"/>
    </location>
</feature>
<feature type="transmembrane region" description="Helical" evidence="5">
    <location>
        <begin position="20"/>
        <end position="42"/>
    </location>
</feature>
<feature type="transmembrane region" description="Helical" evidence="5">
    <location>
        <begin position="392"/>
        <end position="411"/>
    </location>
</feature>
<feature type="transmembrane region" description="Helical" evidence="5">
    <location>
        <begin position="199"/>
        <end position="217"/>
    </location>
</feature>
<dbReference type="Proteomes" id="UP000182589">
    <property type="component" value="Unassembled WGS sequence"/>
</dbReference>
<evidence type="ECO:0000313" key="6">
    <source>
        <dbReference type="EMBL" id="SDW10854.1"/>
    </source>
</evidence>
<accession>A0A1H2QW28</accession>
<dbReference type="AlphaFoldDB" id="A0A1H2QW28"/>
<keyword evidence="4 5" id="KW-0472">Membrane</keyword>
<sequence>MALQEGQRLERGIGLFQATATNMSQMMGAGPFITVPIILSAMGGPQAIFGWMVGALLAALDGLVWSELGAAMPGEGGTYVYLREAFQYRTGKLMPFLFVWSTLIVTPLIMSTGAIGLTQYLAYFFPHMTGLESKLVAVLVTIITMVLLWRRITSIARLTTVLWIGAILTVVMVIVAASIHFNAHLAFSFPPNAFAPSKFLLGLGSGMLISIYDYMGYYTASYLGDEVSNPGKTIPRAILLSILFVAIIYLCMNIGMIGNIPWQAAMKSTDIGTQLVESVWGRPGAIVITLLIIWTCFASVYTGLLGASRLPYNAARDGLFFKSFANLHPRLKFPYVGLLVMGVIMAICCFFNLTEIINALMAMAIVIQFMGQIVALTILRKRQPNLKRPFRQWLYPIPSILAFVGWAYVFYSSGWAAIRLAIVWTALGIIAFLVWAYRKREWPFGQKVIQEAYLVQHMESVEQLSVD</sequence>
<feature type="transmembrane region" description="Helical" evidence="5">
    <location>
        <begin position="284"/>
        <end position="312"/>
    </location>
</feature>
<keyword evidence="2 5" id="KW-0812">Transmembrane</keyword>
<feature type="transmembrane region" description="Helical" evidence="5">
    <location>
        <begin position="333"/>
        <end position="353"/>
    </location>
</feature>
<evidence type="ECO:0000256" key="4">
    <source>
        <dbReference type="ARBA" id="ARBA00023136"/>
    </source>
</evidence>
<dbReference type="STRING" id="89784.SAMN04489725_10255"/>
<dbReference type="InterPro" id="IPR002293">
    <property type="entry name" value="AA/rel_permease1"/>
</dbReference>
<evidence type="ECO:0000256" key="2">
    <source>
        <dbReference type="ARBA" id="ARBA00022692"/>
    </source>
</evidence>
<feature type="transmembrane region" description="Helical" evidence="5">
    <location>
        <begin position="417"/>
        <end position="437"/>
    </location>
</feature>
<feature type="transmembrane region" description="Helical" evidence="5">
    <location>
        <begin position="161"/>
        <end position="179"/>
    </location>
</feature>
<gene>
    <name evidence="6" type="ORF">SAMN04489725_10255</name>
</gene>
<feature type="transmembrane region" description="Helical" evidence="5">
    <location>
        <begin position="238"/>
        <end position="264"/>
    </location>
</feature>
<name>A0A1H2QW28_9BACL</name>
<organism evidence="6 7">
    <name type="scientific">Alicyclobacillus hesperidum</name>
    <dbReference type="NCBI Taxonomy" id="89784"/>
    <lineage>
        <taxon>Bacteria</taxon>
        <taxon>Bacillati</taxon>
        <taxon>Bacillota</taxon>
        <taxon>Bacilli</taxon>
        <taxon>Bacillales</taxon>
        <taxon>Alicyclobacillaceae</taxon>
        <taxon>Alicyclobacillus</taxon>
    </lineage>
</organism>
<dbReference type="Gene3D" id="1.20.1740.10">
    <property type="entry name" value="Amino acid/polyamine transporter I"/>
    <property type="match status" value="1"/>
</dbReference>
<reference evidence="7" key="1">
    <citation type="submission" date="2016-10" db="EMBL/GenBank/DDBJ databases">
        <authorList>
            <person name="Varghese N."/>
        </authorList>
    </citation>
    <scope>NUCLEOTIDE SEQUENCE [LARGE SCALE GENOMIC DNA]</scope>
    <source>
        <strain evidence="7">DSM 12489</strain>
    </source>
</reference>
<keyword evidence="7" id="KW-1185">Reference proteome</keyword>
<evidence type="ECO:0000313" key="7">
    <source>
        <dbReference type="Proteomes" id="UP000182589"/>
    </source>
</evidence>